<accession>A0A2L0EUF5</accession>
<dbReference type="SUPFAM" id="SSF51316">
    <property type="entry name" value="Mss4-like"/>
    <property type="match status" value="1"/>
</dbReference>
<gene>
    <name evidence="5" type="ORF">SOCE26_043470</name>
</gene>
<dbReference type="AlphaFoldDB" id="A0A2L0EUF5"/>
<protein>
    <submittedName>
        <fullName evidence="5">Aldehyde-activating protein</fullName>
        <ecNumber evidence="5">4.4.1.22</ecNumber>
    </submittedName>
</protein>
<dbReference type="Pfam" id="PF04828">
    <property type="entry name" value="GFA"/>
    <property type="match status" value="1"/>
</dbReference>
<evidence type="ECO:0000259" key="4">
    <source>
        <dbReference type="PROSITE" id="PS51891"/>
    </source>
</evidence>
<name>A0A2L0EUF5_SORCE</name>
<sequence length="155" mass="16438">MSNPTSEQSTTTPGTRAYKGSCPCGAVRFEADLDLSAGTTRCNCTICKKTQWWGCITTPSAFRLLAGEEVLGDHTRSEAGHGRFCKTCGVRVFGHGDIPELGGAYYSVNLNCLDGVDLTGVPVSYLDGLHDTWELLATAPHVDPVVAAQRSQASG</sequence>
<dbReference type="InterPro" id="IPR052355">
    <property type="entry name" value="CENP-V-like"/>
</dbReference>
<keyword evidence="2" id="KW-0479">Metal-binding</keyword>
<evidence type="ECO:0000256" key="2">
    <source>
        <dbReference type="ARBA" id="ARBA00022723"/>
    </source>
</evidence>
<proteinExistence type="inferred from homology"/>
<dbReference type="RefSeq" id="WP_104981660.1">
    <property type="nucleotide sequence ID" value="NZ_CP012673.1"/>
</dbReference>
<feature type="domain" description="CENP-V/GFA" evidence="4">
    <location>
        <begin position="18"/>
        <end position="134"/>
    </location>
</feature>
<evidence type="ECO:0000313" key="5">
    <source>
        <dbReference type="EMBL" id="AUX42909.1"/>
    </source>
</evidence>
<evidence type="ECO:0000313" key="6">
    <source>
        <dbReference type="Proteomes" id="UP000238348"/>
    </source>
</evidence>
<dbReference type="GO" id="GO:0046872">
    <property type="term" value="F:metal ion binding"/>
    <property type="evidence" value="ECO:0007669"/>
    <property type="project" value="UniProtKB-KW"/>
</dbReference>
<reference evidence="5 6" key="1">
    <citation type="submission" date="2015-09" db="EMBL/GenBank/DDBJ databases">
        <title>Sorangium comparison.</title>
        <authorList>
            <person name="Zaburannyi N."/>
            <person name="Bunk B."/>
            <person name="Overmann J."/>
            <person name="Mueller R."/>
        </authorList>
    </citation>
    <scope>NUCLEOTIDE SEQUENCE [LARGE SCALE GENOMIC DNA]</scope>
    <source>
        <strain evidence="5 6">So ce26</strain>
    </source>
</reference>
<keyword evidence="3" id="KW-0862">Zinc</keyword>
<dbReference type="Gene3D" id="2.170.150.70">
    <property type="match status" value="1"/>
</dbReference>
<dbReference type="OrthoDB" id="9805575at2"/>
<dbReference type="InterPro" id="IPR011057">
    <property type="entry name" value="Mss4-like_sf"/>
</dbReference>
<dbReference type="GO" id="GO:0051907">
    <property type="term" value="F:S-(hydroxymethyl)glutathione synthase activity"/>
    <property type="evidence" value="ECO:0007669"/>
    <property type="project" value="UniProtKB-EC"/>
</dbReference>
<dbReference type="EC" id="4.4.1.22" evidence="5"/>
<dbReference type="Proteomes" id="UP000238348">
    <property type="component" value="Chromosome"/>
</dbReference>
<dbReference type="EMBL" id="CP012673">
    <property type="protein sequence ID" value="AUX42909.1"/>
    <property type="molecule type" value="Genomic_DNA"/>
</dbReference>
<comment type="similarity">
    <text evidence="1">Belongs to the Gfa family.</text>
</comment>
<dbReference type="PANTHER" id="PTHR28620:SF1">
    <property type="entry name" value="CENP-V_GFA DOMAIN-CONTAINING PROTEIN"/>
    <property type="match status" value="1"/>
</dbReference>
<dbReference type="PANTHER" id="PTHR28620">
    <property type="entry name" value="CENTROMERE PROTEIN V"/>
    <property type="match status" value="1"/>
</dbReference>
<evidence type="ECO:0000256" key="1">
    <source>
        <dbReference type="ARBA" id="ARBA00005495"/>
    </source>
</evidence>
<dbReference type="PROSITE" id="PS51891">
    <property type="entry name" value="CENP_V_GFA"/>
    <property type="match status" value="1"/>
</dbReference>
<keyword evidence="5" id="KW-0456">Lyase</keyword>
<dbReference type="InterPro" id="IPR006913">
    <property type="entry name" value="CENP-V/GFA"/>
</dbReference>
<evidence type="ECO:0000256" key="3">
    <source>
        <dbReference type="ARBA" id="ARBA00022833"/>
    </source>
</evidence>
<organism evidence="5 6">
    <name type="scientific">Sorangium cellulosum</name>
    <name type="common">Polyangium cellulosum</name>
    <dbReference type="NCBI Taxonomy" id="56"/>
    <lineage>
        <taxon>Bacteria</taxon>
        <taxon>Pseudomonadati</taxon>
        <taxon>Myxococcota</taxon>
        <taxon>Polyangia</taxon>
        <taxon>Polyangiales</taxon>
        <taxon>Polyangiaceae</taxon>
        <taxon>Sorangium</taxon>
    </lineage>
</organism>